<dbReference type="InterPro" id="IPR001563">
    <property type="entry name" value="Peptidase_S10"/>
</dbReference>
<name>A0A0N4XPZ3_NIPBR</name>
<gene>
    <name evidence="2" type="ORF">NBR_LOCUS4597</name>
</gene>
<dbReference type="Proteomes" id="UP000271162">
    <property type="component" value="Unassembled WGS sequence"/>
</dbReference>
<evidence type="ECO:0000313" key="3">
    <source>
        <dbReference type="Proteomes" id="UP000271162"/>
    </source>
</evidence>
<dbReference type="STRING" id="27835.A0A0N4XPZ3"/>
<keyword evidence="3" id="KW-1185">Reference proteome</keyword>
<organism evidence="4">
    <name type="scientific">Nippostrongylus brasiliensis</name>
    <name type="common">Rat hookworm</name>
    <dbReference type="NCBI Taxonomy" id="27835"/>
    <lineage>
        <taxon>Eukaryota</taxon>
        <taxon>Metazoa</taxon>
        <taxon>Ecdysozoa</taxon>
        <taxon>Nematoda</taxon>
        <taxon>Chromadorea</taxon>
        <taxon>Rhabditida</taxon>
        <taxon>Rhabditina</taxon>
        <taxon>Rhabditomorpha</taxon>
        <taxon>Strongyloidea</taxon>
        <taxon>Heligmosomidae</taxon>
        <taxon>Nippostrongylus</taxon>
    </lineage>
</organism>
<protein>
    <submittedName>
        <fullName evidence="4">Lipoprotein</fullName>
    </submittedName>
</protein>
<proteinExistence type="inferred from homology"/>
<dbReference type="InterPro" id="IPR029058">
    <property type="entry name" value="AB_hydrolase_fold"/>
</dbReference>
<reference evidence="4" key="1">
    <citation type="submission" date="2017-02" db="UniProtKB">
        <authorList>
            <consortium name="WormBaseParasite"/>
        </authorList>
    </citation>
    <scope>IDENTIFICATION</scope>
</reference>
<dbReference type="SUPFAM" id="SSF53474">
    <property type="entry name" value="alpha/beta-Hydrolases"/>
    <property type="match status" value="1"/>
</dbReference>
<comment type="similarity">
    <text evidence="1">Belongs to the peptidase S10 family.</text>
</comment>
<evidence type="ECO:0000313" key="2">
    <source>
        <dbReference type="EMBL" id="VDL68186.1"/>
    </source>
</evidence>
<evidence type="ECO:0000256" key="1">
    <source>
        <dbReference type="ARBA" id="ARBA00009431"/>
    </source>
</evidence>
<dbReference type="Pfam" id="PF00450">
    <property type="entry name" value="Peptidase_S10"/>
    <property type="match status" value="1"/>
</dbReference>
<evidence type="ECO:0000313" key="4">
    <source>
        <dbReference type="WBParaSite" id="NBR_0000459501-mRNA-1"/>
    </source>
</evidence>
<accession>A0A0N4XPZ3</accession>
<dbReference type="Gene3D" id="3.40.50.1820">
    <property type="entry name" value="alpha/beta hydrolase"/>
    <property type="match status" value="1"/>
</dbReference>
<dbReference type="GO" id="GO:0004185">
    <property type="term" value="F:serine-type carboxypeptidase activity"/>
    <property type="evidence" value="ECO:0007669"/>
    <property type="project" value="InterPro"/>
</dbReference>
<dbReference type="AlphaFoldDB" id="A0A0N4XPZ3"/>
<dbReference type="GO" id="GO:0006508">
    <property type="term" value="P:proteolysis"/>
    <property type="evidence" value="ECO:0007669"/>
    <property type="project" value="InterPro"/>
</dbReference>
<dbReference type="WBParaSite" id="NBR_0000459501-mRNA-1">
    <property type="protein sequence ID" value="NBR_0000459501-mRNA-1"/>
    <property type="gene ID" value="NBR_0000459501"/>
</dbReference>
<dbReference type="EMBL" id="UYSL01008975">
    <property type="protein sequence ID" value="VDL68186.1"/>
    <property type="molecule type" value="Genomic_DNA"/>
</dbReference>
<sequence length="93" mass="10511">MVQQGMNILLKEFDPYNLYEQCYTLKASNLTAPVGESWTGLNYDSSDPFAGYYCYMNDALSVYMNKDSVRKALHIPSTAGTWQADRFVCLTAC</sequence>
<reference evidence="2 3" key="2">
    <citation type="submission" date="2018-11" db="EMBL/GenBank/DDBJ databases">
        <authorList>
            <consortium name="Pathogen Informatics"/>
        </authorList>
    </citation>
    <scope>NUCLEOTIDE SEQUENCE [LARGE SCALE GENOMIC DNA]</scope>
</reference>